<dbReference type="SUPFAM" id="SSF52047">
    <property type="entry name" value="RNI-like"/>
    <property type="match status" value="1"/>
</dbReference>
<proteinExistence type="predicted"/>
<dbReference type="GO" id="GO:0019005">
    <property type="term" value="C:SCF ubiquitin ligase complex"/>
    <property type="evidence" value="ECO:0007669"/>
    <property type="project" value="TreeGrafter"/>
</dbReference>
<dbReference type="OrthoDB" id="550575at2759"/>
<sequence length="426" mass="48279">MNTKAQEHAALLPQQSYFGPTPDPQKDPYDRRKVKQLNDISFEGDSGDEEGKEIFEDVRNVQRLPQTILTEENLKVYLTRETEKLDLEHSYWLKDVFLDKVGRMAPNLRWLSLRRLKISNRAFSEIATCLKQLERLDISDCTQIQAPAFKQLLSNNKSTLQQIQASNTPSAVTNEVMDLLAWTPNLTFLDISHARHLTDEGAHYFKERTLPIKKLFVNGLTSLTGAGLADMIQSCTATLRIFEGGYMDQEGMVGAVFCNTLAHCFELEEIDLSGDVMLDDNSIMLLPKGELKDHHGKTIEVVGLQKLRLAKLNGLSKLTDHSVIKLAATSKVLEHLELTKCEQLTEYAIDSIIKQNGSLVFLDLNGIPAITQPILDGLRQLKPELLIRRYLYQNIDPKDNELRVPRRLMGEKKKKKKGKKGGKKKK</sequence>
<feature type="compositionally biased region" description="Basic and acidic residues" evidence="1">
    <location>
        <begin position="402"/>
        <end position="411"/>
    </location>
</feature>
<reference evidence="2" key="1">
    <citation type="submission" date="2019-06" db="EMBL/GenBank/DDBJ databases">
        <authorList>
            <person name="Zheng W."/>
        </authorList>
    </citation>
    <scope>NUCLEOTIDE SEQUENCE</scope>
    <source>
        <strain evidence="2">QDHG01</strain>
    </source>
</reference>
<dbReference type="Gene3D" id="3.80.10.10">
    <property type="entry name" value="Ribonuclease Inhibitor"/>
    <property type="match status" value="2"/>
</dbReference>
<feature type="region of interest" description="Disordered" evidence="1">
    <location>
        <begin position="1"/>
        <end position="31"/>
    </location>
</feature>
<organism evidence="2 3">
    <name type="scientific">Halteria grandinella</name>
    <dbReference type="NCBI Taxonomy" id="5974"/>
    <lineage>
        <taxon>Eukaryota</taxon>
        <taxon>Sar</taxon>
        <taxon>Alveolata</taxon>
        <taxon>Ciliophora</taxon>
        <taxon>Intramacronucleata</taxon>
        <taxon>Spirotrichea</taxon>
        <taxon>Stichotrichia</taxon>
        <taxon>Sporadotrichida</taxon>
        <taxon>Halteriidae</taxon>
        <taxon>Halteria</taxon>
    </lineage>
</organism>
<evidence type="ECO:0000256" key="1">
    <source>
        <dbReference type="SAM" id="MobiDB-lite"/>
    </source>
</evidence>
<dbReference type="EMBL" id="RRYP01005203">
    <property type="protein sequence ID" value="TNV82247.1"/>
    <property type="molecule type" value="Genomic_DNA"/>
</dbReference>
<dbReference type="AlphaFoldDB" id="A0A8J8T4Q0"/>
<dbReference type="InterPro" id="IPR006553">
    <property type="entry name" value="Leu-rich_rpt_Cys-con_subtyp"/>
</dbReference>
<protein>
    <submittedName>
        <fullName evidence="2">Uncharacterized protein</fullName>
    </submittedName>
</protein>
<dbReference type="SMART" id="SM00367">
    <property type="entry name" value="LRR_CC"/>
    <property type="match status" value="6"/>
</dbReference>
<dbReference type="PANTHER" id="PTHR13318">
    <property type="entry name" value="PARTNER OF PAIRED, ISOFORM B-RELATED"/>
    <property type="match status" value="1"/>
</dbReference>
<feature type="region of interest" description="Disordered" evidence="1">
    <location>
        <begin position="402"/>
        <end position="426"/>
    </location>
</feature>
<evidence type="ECO:0000313" key="2">
    <source>
        <dbReference type="EMBL" id="TNV82247.1"/>
    </source>
</evidence>
<dbReference type="GO" id="GO:0031146">
    <property type="term" value="P:SCF-dependent proteasomal ubiquitin-dependent protein catabolic process"/>
    <property type="evidence" value="ECO:0007669"/>
    <property type="project" value="TreeGrafter"/>
</dbReference>
<comment type="caution">
    <text evidence="2">The sequence shown here is derived from an EMBL/GenBank/DDBJ whole genome shotgun (WGS) entry which is preliminary data.</text>
</comment>
<dbReference type="Proteomes" id="UP000785679">
    <property type="component" value="Unassembled WGS sequence"/>
</dbReference>
<dbReference type="PANTHER" id="PTHR13318:SF95">
    <property type="entry name" value="F-BOX PROTEIN YLR352W"/>
    <property type="match status" value="1"/>
</dbReference>
<keyword evidence="3" id="KW-1185">Reference proteome</keyword>
<evidence type="ECO:0000313" key="3">
    <source>
        <dbReference type="Proteomes" id="UP000785679"/>
    </source>
</evidence>
<dbReference type="InterPro" id="IPR032675">
    <property type="entry name" value="LRR_dom_sf"/>
</dbReference>
<feature type="compositionally biased region" description="Basic residues" evidence="1">
    <location>
        <begin position="412"/>
        <end position="426"/>
    </location>
</feature>
<name>A0A8J8T4Q0_HALGN</name>
<gene>
    <name evidence="2" type="ORF">FGO68_gene15498</name>
</gene>
<accession>A0A8J8T4Q0</accession>